<name>A0A9N8H997_9STRA</name>
<dbReference type="PANTHER" id="PTHR12608">
    <property type="entry name" value="TRANSMEMBRANE PROTEIN HTP-1 RELATED"/>
    <property type="match status" value="1"/>
</dbReference>
<dbReference type="GO" id="GO:0032472">
    <property type="term" value="P:Golgi calcium ion transport"/>
    <property type="evidence" value="ECO:0007669"/>
    <property type="project" value="TreeGrafter"/>
</dbReference>
<evidence type="ECO:0000256" key="7">
    <source>
        <dbReference type="SAM" id="MobiDB-lite"/>
    </source>
</evidence>
<feature type="transmembrane region" description="Helical" evidence="6">
    <location>
        <begin position="247"/>
        <end position="263"/>
    </location>
</feature>
<dbReference type="PROSITE" id="PS01214">
    <property type="entry name" value="UPF0016"/>
    <property type="match status" value="1"/>
</dbReference>
<dbReference type="GO" id="GO:0016020">
    <property type="term" value="C:membrane"/>
    <property type="evidence" value="ECO:0007669"/>
    <property type="project" value="UniProtKB-SubCell"/>
</dbReference>
<dbReference type="PROSITE" id="PS00018">
    <property type="entry name" value="EF_HAND_1"/>
    <property type="match status" value="1"/>
</dbReference>
<dbReference type="GO" id="GO:0005794">
    <property type="term" value="C:Golgi apparatus"/>
    <property type="evidence" value="ECO:0007669"/>
    <property type="project" value="TreeGrafter"/>
</dbReference>
<feature type="transmembrane region" description="Helical" evidence="6">
    <location>
        <begin position="155"/>
        <end position="173"/>
    </location>
</feature>
<dbReference type="GO" id="GO:0032468">
    <property type="term" value="P:Golgi calcium ion homeostasis"/>
    <property type="evidence" value="ECO:0007669"/>
    <property type="project" value="TreeGrafter"/>
</dbReference>
<comment type="similarity">
    <text evidence="2 6">Belongs to the GDT1 family.</text>
</comment>
<dbReference type="PROSITE" id="PS50222">
    <property type="entry name" value="EF_HAND_2"/>
    <property type="match status" value="1"/>
</dbReference>
<feature type="domain" description="EF-hand" evidence="8">
    <location>
        <begin position="31"/>
        <end position="66"/>
    </location>
</feature>
<sequence length="336" mass="37112">MACTTTTCTRLWLCLVLVLCYCYFPVMSQDTATAPARDVFDLLDANRDGRMDRAEFNQALDQFEDFLRHHPQTASKSWFHGSHTTDLPFWNGFTSAVAMIVATEIGDKTFFIAAVLSMKNDRRAIFGGAILALIVMTILSTVMGLVLPAFMDRKYTHLLAGVLFGYFGLRLLYESQSMAAHKVSEELEEVEGELLHTRNKKSEGDGIDGSIDNESSCPSGGDDTEGNSTDPERGMSKKRVKNKSRRQPWHMLVFQSFMLTFVAEWGDRSQIATIALAAAKNPYGVTIGGCLGHSLCTGLAVMGGRMLAARISEKTVSQWGGVLFLLFGIHSLFFES</sequence>
<dbReference type="OrthoDB" id="442680at2759"/>
<feature type="signal peptide" evidence="6">
    <location>
        <begin position="1"/>
        <end position="28"/>
    </location>
</feature>
<feature type="region of interest" description="Disordered" evidence="7">
    <location>
        <begin position="198"/>
        <end position="243"/>
    </location>
</feature>
<evidence type="ECO:0000256" key="6">
    <source>
        <dbReference type="RuleBase" id="RU365102"/>
    </source>
</evidence>
<evidence type="ECO:0000256" key="4">
    <source>
        <dbReference type="ARBA" id="ARBA00022989"/>
    </source>
</evidence>
<organism evidence="9 10">
    <name type="scientific">Seminavis robusta</name>
    <dbReference type="NCBI Taxonomy" id="568900"/>
    <lineage>
        <taxon>Eukaryota</taxon>
        <taxon>Sar</taxon>
        <taxon>Stramenopiles</taxon>
        <taxon>Ochrophyta</taxon>
        <taxon>Bacillariophyta</taxon>
        <taxon>Bacillariophyceae</taxon>
        <taxon>Bacillariophycidae</taxon>
        <taxon>Naviculales</taxon>
        <taxon>Naviculaceae</taxon>
        <taxon>Seminavis</taxon>
    </lineage>
</organism>
<feature type="transmembrane region" description="Helical" evidence="6">
    <location>
        <begin position="283"/>
        <end position="304"/>
    </location>
</feature>
<evidence type="ECO:0000313" key="10">
    <source>
        <dbReference type="Proteomes" id="UP001153069"/>
    </source>
</evidence>
<dbReference type="PANTHER" id="PTHR12608:SF1">
    <property type="entry name" value="TRANSMEMBRANE PROTEIN 165"/>
    <property type="match status" value="1"/>
</dbReference>
<dbReference type="Pfam" id="PF01169">
    <property type="entry name" value="GDT1"/>
    <property type="match status" value="2"/>
</dbReference>
<keyword evidence="4 6" id="KW-1133">Transmembrane helix</keyword>
<accession>A0A9N8H997</accession>
<keyword evidence="10" id="KW-1185">Reference proteome</keyword>
<gene>
    <name evidence="9" type="ORF">SEMRO_247_G098090.1</name>
</gene>
<evidence type="ECO:0000313" key="9">
    <source>
        <dbReference type="EMBL" id="CAB9505901.1"/>
    </source>
</evidence>
<proteinExistence type="inferred from homology"/>
<dbReference type="GO" id="GO:0015085">
    <property type="term" value="F:calcium ion transmembrane transporter activity"/>
    <property type="evidence" value="ECO:0007669"/>
    <property type="project" value="TreeGrafter"/>
</dbReference>
<keyword evidence="6" id="KW-0732">Signal</keyword>
<keyword evidence="5 6" id="KW-0472">Membrane</keyword>
<evidence type="ECO:0000256" key="5">
    <source>
        <dbReference type="ARBA" id="ARBA00023136"/>
    </source>
</evidence>
<comment type="caution">
    <text evidence="9">The sequence shown here is derived from an EMBL/GenBank/DDBJ whole genome shotgun (WGS) entry which is preliminary data.</text>
</comment>
<evidence type="ECO:0000256" key="1">
    <source>
        <dbReference type="ARBA" id="ARBA00004141"/>
    </source>
</evidence>
<dbReference type="InterPro" id="IPR049555">
    <property type="entry name" value="GDT1-like_CS"/>
</dbReference>
<dbReference type="InterPro" id="IPR002048">
    <property type="entry name" value="EF_hand_dom"/>
</dbReference>
<evidence type="ECO:0000256" key="3">
    <source>
        <dbReference type="ARBA" id="ARBA00022692"/>
    </source>
</evidence>
<dbReference type="InterPro" id="IPR018247">
    <property type="entry name" value="EF_Hand_1_Ca_BS"/>
</dbReference>
<dbReference type="Proteomes" id="UP001153069">
    <property type="component" value="Unassembled WGS sequence"/>
</dbReference>
<evidence type="ECO:0000259" key="8">
    <source>
        <dbReference type="PROSITE" id="PS50222"/>
    </source>
</evidence>
<feature type="transmembrane region" description="Helical" evidence="6">
    <location>
        <begin position="125"/>
        <end position="149"/>
    </location>
</feature>
<dbReference type="GO" id="GO:0005509">
    <property type="term" value="F:calcium ion binding"/>
    <property type="evidence" value="ECO:0007669"/>
    <property type="project" value="InterPro"/>
</dbReference>
<dbReference type="EMBL" id="CAICTM010000246">
    <property type="protein sequence ID" value="CAB9505901.1"/>
    <property type="molecule type" value="Genomic_DNA"/>
</dbReference>
<feature type="chain" id="PRO_5040532121" description="GDT1 family protein" evidence="6">
    <location>
        <begin position="29"/>
        <end position="336"/>
    </location>
</feature>
<evidence type="ECO:0000256" key="2">
    <source>
        <dbReference type="ARBA" id="ARBA00009190"/>
    </source>
</evidence>
<protein>
    <recommendedName>
        <fullName evidence="6">GDT1 family protein</fullName>
    </recommendedName>
</protein>
<keyword evidence="3 6" id="KW-0812">Transmembrane</keyword>
<dbReference type="InterPro" id="IPR001727">
    <property type="entry name" value="GDT1-like"/>
</dbReference>
<comment type="subcellular location">
    <subcellularLocation>
        <location evidence="1 6">Membrane</location>
        <topology evidence="1 6">Multi-pass membrane protein</topology>
    </subcellularLocation>
</comment>
<dbReference type="GO" id="GO:0005384">
    <property type="term" value="F:manganese ion transmembrane transporter activity"/>
    <property type="evidence" value="ECO:0007669"/>
    <property type="project" value="TreeGrafter"/>
</dbReference>
<reference evidence="9" key="1">
    <citation type="submission" date="2020-06" db="EMBL/GenBank/DDBJ databases">
        <authorList>
            <consortium name="Plant Systems Biology data submission"/>
        </authorList>
    </citation>
    <scope>NUCLEOTIDE SEQUENCE</scope>
    <source>
        <strain evidence="9">D6</strain>
    </source>
</reference>
<dbReference type="AlphaFoldDB" id="A0A9N8H997"/>
<feature type="transmembrane region" description="Helical" evidence="6">
    <location>
        <begin position="316"/>
        <end position="334"/>
    </location>
</feature>